<evidence type="ECO:0000313" key="5">
    <source>
        <dbReference type="EMBL" id="QPP10729.1"/>
    </source>
</evidence>
<evidence type="ECO:0000256" key="3">
    <source>
        <dbReference type="ARBA" id="ARBA00022679"/>
    </source>
</evidence>
<evidence type="ECO:0000256" key="1">
    <source>
        <dbReference type="ARBA" id="ARBA00006739"/>
    </source>
</evidence>
<dbReference type="Gene3D" id="3.90.550.10">
    <property type="entry name" value="Spore Coat Polysaccharide Biosynthesis Protein SpsA, Chain A"/>
    <property type="match status" value="1"/>
</dbReference>
<dbReference type="GO" id="GO:0016757">
    <property type="term" value="F:glycosyltransferase activity"/>
    <property type="evidence" value="ECO:0007669"/>
    <property type="project" value="UniProtKB-KW"/>
</dbReference>
<dbReference type="SUPFAM" id="SSF53448">
    <property type="entry name" value="Nucleotide-diphospho-sugar transferases"/>
    <property type="match status" value="1"/>
</dbReference>
<keyword evidence="6" id="KW-1185">Reference proteome</keyword>
<evidence type="ECO:0000259" key="4">
    <source>
        <dbReference type="Pfam" id="PF00535"/>
    </source>
</evidence>
<dbReference type="AlphaFoldDB" id="A0A7T1TD91"/>
<dbReference type="Pfam" id="PF00535">
    <property type="entry name" value="Glycos_transf_2"/>
    <property type="match status" value="1"/>
</dbReference>
<gene>
    <name evidence="5" type="ORF">G4Z16_15445</name>
</gene>
<proteinExistence type="inferred from homology"/>
<evidence type="ECO:0000256" key="2">
    <source>
        <dbReference type="ARBA" id="ARBA00022676"/>
    </source>
</evidence>
<protein>
    <submittedName>
        <fullName evidence="5">Glycosyltransferase</fullName>
    </submittedName>
</protein>
<keyword evidence="3 5" id="KW-0808">Transferase</keyword>
<dbReference type="InterPro" id="IPR001173">
    <property type="entry name" value="Glyco_trans_2-like"/>
</dbReference>
<dbReference type="CDD" id="cd00761">
    <property type="entry name" value="Glyco_tranf_GTA_type"/>
    <property type="match status" value="1"/>
</dbReference>
<evidence type="ECO:0000313" key="6">
    <source>
        <dbReference type="Proteomes" id="UP000595046"/>
    </source>
</evidence>
<feature type="domain" description="Glycosyltransferase 2-like" evidence="4">
    <location>
        <begin position="16"/>
        <end position="118"/>
    </location>
</feature>
<dbReference type="InterPro" id="IPR050834">
    <property type="entry name" value="Glycosyltransf_2"/>
</dbReference>
<comment type="similarity">
    <text evidence="1">Belongs to the glycosyltransferase 2 family.</text>
</comment>
<dbReference type="InterPro" id="IPR029044">
    <property type="entry name" value="Nucleotide-diphossugar_trans"/>
</dbReference>
<dbReference type="PANTHER" id="PTHR43685">
    <property type="entry name" value="GLYCOSYLTRANSFERASE"/>
    <property type="match status" value="1"/>
</dbReference>
<dbReference type="PANTHER" id="PTHR43685:SF5">
    <property type="entry name" value="GLYCOSYLTRANSFERASE EPSE-RELATED"/>
    <property type="match status" value="1"/>
</dbReference>
<dbReference type="KEGG" id="sbat:G4Z16_15445"/>
<accession>A0A7T1TD91</accession>
<dbReference type="Proteomes" id="UP000595046">
    <property type="component" value="Chromosome"/>
</dbReference>
<sequence>MQQRIVVLTAVHAPGAHHLPDAYRSLQEQELPDGWEWQWVIQEDGETDQVAELVPDDPRVSFAQGRRGGPGVARTMGLARARGELVKVLDADDMLTPGALARDIAVFEREPDIAWTTSRVLDAMPDGSTVGFEGDPDEGPIERGSVHQHWMAHDYRAQVHPATLCIRRDLLLALGGWMALPASEDTGLLLALNAVSRGYFTREVGLMYRKWPGQATNQAAHAHKDERDARMNVIDARARQLIELGWSYSLPARDPRRPTV</sequence>
<dbReference type="EMBL" id="CP048882">
    <property type="protein sequence ID" value="QPP10729.1"/>
    <property type="molecule type" value="Genomic_DNA"/>
</dbReference>
<keyword evidence="2" id="KW-0328">Glycosyltransferase</keyword>
<organism evidence="5 6">
    <name type="scientific">Streptomyces bathyalis</name>
    <dbReference type="NCBI Taxonomy" id="2710756"/>
    <lineage>
        <taxon>Bacteria</taxon>
        <taxon>Bacillati</taxon>
        <taxon>Actinomycetota</taxon>
        <taxon>Actinomycetes</taxon>
        <taxon>Kitasatosporales</taxon>
        <taxon>Streptomycetaceae</taxon>
        <taxon>Streptomyces</taxon>
    </lineage>
</organism>
<reference evidence="6" key="1">
    <citation type="submission" date="2020-02" db="EMBL/GenBank/DDBJ databases">
        <title>Streptomyces sp. ASO4wet.</title>
        <authorList>
            <person name="Risdian C."/>
            <person name="Landwehr W."/>
            <person name="Schupp P."/>
            <person name="Wink J."/>
        </authorList>
    </citation>
    <scope>NUCLEOTIDE SEQUENCE [LARGE SCALE GENOMIC DNA]</scope>
    <source>
        <strain evidence="6">ASO4wet</strain>
    </source>
</reference>
<name>A0A7T1TD91_9ACTN</name>